<name>A0ABW9KS76_9BACT</name>
<evidence type="ECO:0000256" key="3">
    <source>
        <dbReference type="ARBA" id="ARBA00022741"/>
    </source>
</evidence>
<dbReference type="EC" id="3.4.25.2" evidence="9"/>
<evidence type="ECO:0000256" key="5">
    <source>
        <dbReference type="ARBA" id="ARBA00023186"/>
    </source>
</evidence>
<evidence type="ECO:0000256" key="1">
    <source>
        <dbReference type="ARBA" id="ARBA00009771"/>
    </source>
</evidence>
<feature type="domain" description="AAA+ ATPase" evidence="7">
    <location>
        <begin position="64"/>
        <end position="403"/>
    </location>
</feature>
<evidence type="ECO:0000256" key="6">
    <source>
        <dbReference type="SAM" id="MobiDB-lite"/>
    </source>
</evidence>
<dbReference type="InterPro" id="IPR011704">
    <property type="entry name" value="ATPase_dyneun-rel_AAA"/>
</dbReference>
<dbReference type="NCBIfam" id="TIGR00390">
    <property type="entry name" value="hslU"/>
    <property type="match status" value="1"/>
</dbReference>
<reference evidence="9 10" key="1">
    <citation type="submission" date="2024-12" db="EMBL/GenBank/DDBJ databases">
        <authorList>
            <person name="Lee Y."/>
        </authorList>
    </citation>
    <scope>NUCLEOTIDE SEQUENCE [LARGE SCALE GENOMIC DNA]</scope>
    <source>
        <strain evidence="9 10">03SUJ4</strain>
    </source>
</reference>
<comment type="caution">
    <text evidence="9">The sequence shown here is derived from an EMBL/GenBank/DDBJ whole genome shotgun (WGS) entry which is preliminary data.</text>
</comment>
<evidence type="ECO:0000256" key="4">
    <source>
        <dbReference type="ARBA" id="ARBA00022840"/>
    </source>
</evidence>
<dbReference type="GO" id="GO:0008233">
    <property type="term" value="F:peptidase activity"/>
    <property type="evidence" value="ECO:0007669"/>
    <property type="project" value="UniProtKB-KW"/>
</dbReference>
<keyword evidence="10" id="KW-1185">Reference proteome</keyword>
<feature type="region of interest" description="Disordered" evidence="6">
    <location>
        <begin position="196"/>
        <end position="222"/>
    </location>
</feature>
<keyword evidence="5" id="KW-0143">Chaperone</keyword>
<dbReference type="InterPro" id="IPR003593">
    <property type="entry name" value="AAA+_ATPase"/>
</dbReference>
<evidence type="ECO:0000313" key="9">
    <source>
        <dbReference type="EMBL" id="MFN2977349.1"/>
    </source>
</evidence>
<dbReference type="NCBIfam" id="NF003544">
    <property type="entry name" value="PRK05201.1"/>
    <property type="match status" value="1"/>
</dbReference>
<keyword evidence="2" id="KW-0963">Cytoplasm</keyword>
<dbReference type="Pfam" id="PF07724">
    <property type="entry name" value="AAA_2"/>
    <property type="match status" value="1"/>
</dbReference>
<dbReference type="InterPro" id="IPR004491">
    <property type="entry name" value="HslU"/>
</dbReference>
<evidence type="ECO:0000259" key="7">
    <source>
        <dbReference type="SMART" id="SM00382"/>
    </source>
</evidence>
<dbReference type="InterPro" id="IPR019489">
    <property type="entry name" value="Clp_ATPase_C"/>
</dbReference>
<keyword evidence="4" id="KW-0067">ATP-binding</keyword>
<evidence type="ECO:0000313" key="10">
    <source>
        <dbReference type="Proteomes" id="UP001634747"/>
    </source>
</evidence>
<dbReference type="EMBL" id="JBJYXY010000001">
    <property type="protein sequence ID" value="MFN2977349.1"/>
    <property type="molecule type" value="Genomic_DNA"/>
</dbReference>
<evidence type="ECO:0000259" key="8">
    <source>
        <dbReference type="SMART" id="SM01086"/>
    </source>
</evidence>
<dbReference type="SUPFAM" id="SSF52540">
    <property type="entry name" value="P-loop containing nucleoside triphosphate hydrolases"/>
    <property type="match status" value="1"/>
</dbReference>
<dbReference type="Gene3D" id="1.10.8.60">
    <property type="match status" value="1"/>
</dbReference>
<accession>A0ABW9KS76</accession>
<proteinExistence type="inferred from homology"/>
<dbReference type="GO" id="GO:0006508">
    <property type="term" value="P:proteolysis"/>
    <property type="evidence" value="ECO:0007669"/>
    <property type="project" value="UniProtKB-KW"/>
</dbReference>
<dbReference type="InterPro" id="IPR003959">
    <property type="entry name" value="ATPase_AAA_core"/>
</dbReference>
<protein>
    <submittedName>
        <fullName evidence="9">ATP-dependent protease ATPase subunit HslU</fullName>
        <ecNumber evidence="9">3.4.25.2</ecNumber>
    </submittedName>
</protein>
<gene>
    <name evidence="9" type="primary">hslU</name>
    <name evidence="9" type="ORF">ACK2TP_16380</name>
</gene>
<dbReference type="SMART" id="SM00382">
    <property type="entry name" value="AAA"/>
    <property type="match status" value="1"/>
</dbReference>
<sequence length="569" mass="63016">MAIYLPGTAEDQSVSLEQLTPREIVAELDKYVIGQQAAKRAVAIALRNRHRRQKLAPELADEIMPKNIIMIGATGVGKTEIARRLAKLTNSPFLKVEASKFTEVGYVGRDVESIVRDLVETAIEMVREEKLEEVEDKAELNAEDRILDLLLPQPAAPAAKPTGTPVQVITMQVPKDGEVLDLSKLDLSKALEAAQDKATEGQLEEQQAPASSAEAAPDAASLARTREKLRAQFREGKLDDRIVEIEARERNSPNIEIVGVGSSEESDVNLKDILPGLFGPRSRKKKMKVSEAFEYLIEEEESRLIDMDQVTRTAIDRVEESGIVFLDEIDKIAGREGGHGPDVSREGVQRDILPIVEGTTVNTKYGFVSTDHILFIAAGAFHVSKPSDLIPELQGRFPIRVELQSLTVEDFLRILTEPKSSLVKQSIALLDTEGLKLEFQPEALEEMASFAFRVNETTENIGARRLHTIMERVLDEISFQAPDLVKQAQAAEREAADRGEQREDGVIAQVEPSTIPVKAGEPVPERSPLPVVLRRNGDTTERVVEVHADYVRQQVASIVKNQDLSRYIL</sequence>
<keyword evidence="9" id="KW-0378">Hydrolase</keyword>
<dbReference type="InterPro" id="IPR027417">
    <property type="entry name" value="P-loop_NTPase"/>
</dbReference>
<organism evidence="9 10">
    <name type="scientific">Terriglobus aquaticus</name>
    <dbReference type="NCBI Taxonomy" id="940139"/>
    <lineage>
        <taxon>Bacteria</taxon>
        <taxon>Pseudomonadati</taxon>
        <taxon>Acidobacteriota</taxon>
        <taxon>Terriglobia</taxon>
        <taxon>Terriglobales</taxon>
        <taxon>Acidobacteriaceae</taxon>
        <taxon>Terriglobus</taxon>
    </lineage>
</organism>
<dbReference type="SMART" id="SM01086">
    <property type="entry name" value="ClpB_D2-small"/>
    <property type="match status" value="1"/>
</dbReference>
<dbReference type="Pfam" id="PF07728">
    <property type="entry name" value="AAA_5"/>
    <property type="match status" value="1"/>
</dbReference>
<comment type="similarity">
    <text evidence="1">Belongs to the ClpX chaperone family. HslU subfamily.</text>
</comment>
<dbReference type="RefSeq" id="WP_263414484.1">
    <property type="nucleotide sequence ID" value="NZ_BAABBH010000001.1"/>
</dbReference>
<dbReference type="PANTHER" id="PTHR48102">
    <property type="entry name" value="ATP-DEPENDENT CLP PROTEASE ATP-BINDING SUBUNIT CLPX-LIKE, MITOCHONDRIAL-RELATED"/>
    <property type="match status" value="1"/>
</dbReference>
<feature type="domain" description="Clp ATPase C-terminal" evidence="8">
    <location>
        <begin position="406"/>
        <end position="508"/>
    </location>
</feature>
<keyword evidence="9" id="KW-0645">Protease</keyword>
<keyword evidence="3" id="KW-0547">Nucleotide-binding</keyword>
<feature type="compositionally biased region" description="Low complexity" evidence="6">
    <location>
        <begin position="204"/>
        <end position="222"/>
    </location>
</feature>
<evidence type="ECO:0000256" key="2">
    <source>
        <dbReference type="ARBA" id="ARBA00022490"/>
    </source>
</evidence>
<dbReference type="Proteomes" id="UP001634747">
    <property type="component" value="Unassembled WGS sequence"/>
</dbReference>
<dbReference type="InterPro" id="IPR050052">
    <property type="entry name" value="ATP-dep_Clp_protease_ClpX"/>
</dbReference>
<dbReference type="Gene3D" id="3.40.50.300">
    <property type="entry name" value="P-loop containing nucleotide triphosphate hydrolases"/>
    <property type="match status" value="2"/>
</dbReference>
<dbReference type="PANTHER" id="PTHR48102:SF3">
    <property type="entry name" value="ATP-DEPENDENT PROTEASE ATPASE SUBUNIT HSLU"/>
    <property type="match status" value="1"/>
</dbReference>